<gene>
    <name evidence="4" type="ORF">AUP42_18355</name>
</gene>
<proteinExistence type="predicted"/>
<feature type="transmembrane region" description="Helical" evidence="1">
    <location>
        <begin position="88"/>
        <end position="105"/>
    </location>
</feature>
<dbReference type="GO" id="GO:0016989">
    <property type="term" value="F:sigma factor antagonist activity"/>
    <property type="evidence" value="ECO:0007669"/>
    <property type="project" value="TreeGrafter"/>
</dbReference>
<keyword evidence="1" id="KW-0812">Transmembrane</keyword>
<dbReference type="Gene3D" id="2.60.120.1440">
    <property type="match status" value="1"/>
</dbReference>
<dbReference type="Pfam" id="PF04773">
    <property type="entry name" value="FecR"/>
    <property type="match status" value="1"/>
</dbReference>
<dbReference type="PANTHER" id="PTHR30273:SF2">
    <property type="entry name" value="PROTEIN FECR"/>
    <property type="match status" value="1"/>
</dbReference>
<keyword evidence="1" id="KW-0472">Membrane</keyword>
<comment type="caution">
    <text evidence="4">The sequence shown here is derived from an EMBL/GenBank/DDBJ whole genome shotgun (WGS) entry which is preliminary data.</text>
</comment>
<name>A0A154L6E6_9PROT</name>
<evidence type="ECO:0000256" key="1">
    <source>
        <dbReference type="SAM" id="Phobius"/>
    </source>
</evidence>
<evidence type="ECO:0000313" key="5">
    <source>
        <dbReference type="Proteomes" id="UP000076335"/>
    </source>
</evidence>
<organism evidence="4 5">
    <name type="scientific">Thalassospira lucentensis</name>
    <dbReference type="NCBI Taxonomy" id="168935"/>
    <lineage>
        <taxon>Bacteria</taxon>
        <taxon>Pseudomonadati</taxon>
        <taxon>Pseudomonadota</taxon>
        <taxon>Alphaproteobacteria</taxon>
        <taxon>Rhodospirillales</taxon>
        <taxon>Thalassospiraceae</taxon>
        <taxon>Thalassospira</taxon>
    </lineage>
</organism>
<dbReference type="InterPro" id="IPR012373">
    <property type="entry name" value="Ferrdict_sens_TM"/>
</dbReference>
<dbReference type="EMBL" id="LPVY01000011">
    <property type="protein sequence ID" value="KZB64815.1"/>
    <property type="molecule type" value="Genomic_DNA"/>
</dbReference>
<dbReference type="Pfam" id="PF16220">
    <property type="entry name" value="DUF4880"/>
    <property type="match status" value="1"/>
</dbReference>
<sequence length="319" mass="34866">MQGAFEPTEKQKDEAAIWHARRAGGSLSAVQEYEFEEWLNADRNNRLAFDQMRVLWARIEEPSRRLAQTRKKPMLSGFLSMFRPRRSFAALAGMAFVAGAIFFLHPDFIDNIQADIVSGQSNVTAVELPDGSVVRLAANSALSTNFGGGRREIQLLRGQAFFEVVHRNGDSFRVHTGDVTVQVVGTRFNVDRLSQQTVVIVEDGAVRVSSAQDENGVLLGPGQQVVVNDGTLLPSEIGDVGLALSWMKGRLSVHNMPVSELTARLENFDEGRIVVIGDVGTRSISGSFPTTDIPGSLETVADAIGAKVVRTLPWLTVIY</sequence>
<dbReference type="OrthoDB" id="1098280at2"/>
<protein>
    <submittedName>
        <fullName evidence="4">Iron dicitrate transport regulator FecR</fullName>
    </submittedName>
</protein>
<accession>A0A154L6E6</accession>
<reference evidence="4 5" key="1">
    <citation type="submission" date="2015-12" db="EMBL/GenBank/DDBJ databases">
        <title>Genome sequence of Thalassospira lucentensis MCCC 1A02072.</title>
        <authorList>
            <person name="Lu L."/>
            <person name="Lai Q."/>
            <person name="Shao Z."/>
            <person name="Qian P."/>
        </authorList>
    </citation>
    <scope>NUCLEOTIDE SEQUENCE [LARGE SCALE GENOMIC DNA]</scope>
    <source>
        <strain evidence="4 5">MCCC 1A02072</strain>
    </source>
</reference>
<dbReference type="InterPro" id="IPR006860">
    <property type="entry name" value="FecR"/>
</dbReference>
<dbReference type="PIRSF" id="PIRSF018266">
    <property type="entry name" value="FecR"/>
    <property type="match status" value="1"/>
</dbReference>
<evidence type="ECO:0000313" key="4">
    <source>
        <dbReference type="EMBL" id="KZB64815.1"/>
    </source>
</evidence>
<feature type="domain" description="FecR N-terminal" evidence="3">
    <location>
        <begin position="13"/>
        <end position="53"/>
    </location>
</feature>
<evidence type="ECO:0000259" key="2">
    <source>
        <dbReference type="Pfam" id="PF04773"/>
    </source>
</evidence>
<dbReference type="PANTHER" id="PTHR30273">
    <property type="entry name" value="PERIPLASMIC SIGNAL SENSOR AND SIGMA FACTOR ACTIVATOR FECR-RELATED"/>
    <property type="match status" value="1"/>
</dbReference>
<dbReference type="Proteomes" id="UP000076335">
    <property type="component" value="Unassembled WGS sequence"/>
</dbReference>
<dbReference type="InterPro" id="IPR032623">
    <property type="entry name" value="FecR_N"/>
</dbReference>
<evidence type="ECO:0000259" key="3">
    <source>
        <dbReference type="Pfam" id="PF16220"/>
    </source>
</evidence>
<keyword evidence="1" id="KW-1133">Transmembrane helix</keyword>
<feature type="domain" description="FecR protein" evidence="2">
    <location>
        <begin position="115"/>
        <end position="207"/>
    </location>
</feature>
<dbReference type="AlphaFoldDB" id="A0A154L6E6"/>
<dbReference type="RefSeq" id="WP_062951524.1">
    <property type="nucleotide sequence ID" value="NZ_LPVY01000011.1"/>
</dbReference>